<dbReference type="EMBL" id="BQOL01000001">
    <property type="protein sequence ID" value="GKI18765.1"/>
    <property type="molecule type" value="Genomic_DNA"/>
</dbReference>
<dbReference type="Proteomes" id="UP001055105">
    <property type="component" value="Unassembled WGS sequence"/>
</dbReference>
<dbReference type="AlphaFoldDB" id="A0AA37KMM8"/>
<dbReference type="RefSeq" id="WP_244076419.1">
    <property type="nucleotide sequence ID" value="NZ_AP025581.1"/>
</dbReference>
<dbReference type="NCBIfam" id="TIGR00167">
    <property type="entry name" value="cbbA"/>
    <property type="match status" value="1"/>
</dbReference>
<feature type="binding site" evidence="2">
    <location>
        <begin position="232"/>
        <end position="235"/>
    </location>
    <ligand>
        <name>dihydroxyacetone phosphate</name>
        <dbReference type="ChEBI" id="CHEBI:57642"/>
    </ligand>
</feature>
<feature type="active site" description="Proton donor" evidence="1">
    <location>
        <position position="81"/>
    </location>
</feature>
<evidence type="ECO:0000313" key="4">
    <source>
        <dbReference type="EMBL" id="GKI18765.1"/>
    </source>
</evidence>
<dbReference type="SUPFAM" id="SSF51569">
    <property type="entry name" value="Aldolase"/>
    <property type="match status" value="1"/>
</dbReference>
<organism evidence="4 5">
    <name type="scientific">Alistipes finegoldii</name>
    <dbReference type="NCBI Taxonomy" id="214856"/>
    <lineage>
        <taxon>Bacteria</taxon>
        <taxon>Pseudomonadati</taxon>
        <taxon>Bacteroidota</taxon>
        <taxon>Bacteroidia</taxon>
        <taxon>Bacteroidales</taxon>
        <taxon>Rikenellaceae</taxon>
        <taxon>Alistipes</taxon>
    </lineage>
</organism>
<dbReference type="PANTHER" id="PTHR30304">
    <property type="entry name" value="D-TAGATOSE-1,6-BISPHOSPHATE ALDOLASE"/>
    <property type="match status" value="1"/>
</dbReference>
<dbReference type="InterPro" id="IPR050246">
    <property type="entry name" value="Class_II_FBP_aldolase"/>
</dbReference>
<gene>
    <name evidence="4" type="primary">fbaA</name>
    <name evidence="4" type="ORF">CE91St16_16730</name>
</gene>
<evidence type="ECO:0000256" key="1">
    <source>
        <dbReference type="PIRSR" id="PIRSR001359-1"/>
    </source>
</evidence>
<evidence type="ECO:0000256" key="3">
    <source>
        <dbReference type="PIRSR" id="PIRSR001359-3"/>
    </source>
</evidence>
<dbReference type="CDD" id="cd00947">
    <property type="entry name" value="TBP_aldolase_IIB"/>
    <property type="match status" value="1"/>
</dbReference>
<dbReference type="PANTHER" id="PTHR30304:SF0">
    <property type="entry name" value="D-TAGATOSE-1,6-BISPHOSPHATE ALDOLASE SUBUNIT GATY-RELATED"/>
    <property type="match status" value="1"/>
</dbReference>
<comment type="caution">
    <text evidence="4">The sequence shown here is derived from an EMBL/GenBank/DDBJ whole genome shotgun (WGS) entry which is preliminary data.</text>
</comment>
<dbReference type="InterPro" id="IPR013785">
    <property type="entry name" value="Aldolase_TIM"/>
</dbReference>
<feature type="binding site" evidence="3">
    <location>
        <position position="210"/>
    </location>
    <ligand>
        <name>Zn(2+)</name>
        <dbReference type="ChEBI" id="CHEBI:29105"/>
        <label>1</label>
        <note>catalytic</note>
    </ligand>
</feature>
<evidence type="ECO:0000313" key="5">
    <source>
        <dbReference type="Proteomes" id="UP001055105"/>
    </source>
</evidence>
<dbReference type="GO" id="GO:0008270">
    <property type="term" value="F:zinc ion binding"/>
    <property type="evidence" value="ECO:0007669"/>
    <property type="project" value="InterPro"/>
</dbReference>
<feature type="binding site" evidence="3">
    <location>
        <position position="182"/>
    </location>
    <ligand>
        <name>Zn(2+)</name>
        <dbReference type="ChEBI" id="CHEBI:29105"/>
        <label>1</label>
        <note>catalytic</note>
    </ligand>
</feature>
<proteinExistence type="predicted"/>
<comment type="cofactor">
    <cofactor evidence="3">
        <name>Zn(2+)</name>
        <dbReference type="ChEBI" id="CHEBI:29105"/>
    </cofactor>
    <text evidence="3">Binds 2 Zn(2+) ions per subunit. One is catalytic and the other provides a structural contribution.</text>
</comment>
<feature type="binding site" evidence="3">
    <location>
        <position position="133"/>
    </location>
    <ligand>
        <name>Zn(2+)</name>
        <dbReference type="ChEBI" id="CHEBI:29105"/>
        <label>2</label>
    </ligand>
</feature>
<keyword evidence="3" id="KW-0479">Metal-binding</keyword>
<reference evidence="4" key="1">
    <citation type="submission" date="2022-01" db="EMBL/GenBank/DDBJ databases">
        <title>Novel bile acid biosynthetic pathways are enriched in the microbiome of centenarians.</title>
        <authorList>
            <person name="Sato Y."/>
            <person name="Atarashi K."/>
            <person name="Plichta R.D."/>
            <person name="Arai Y."/>
            <person name="Sasajima S."/>
            <person name="Kearney M.S."/>
            <person name="Suda W."/>
            <person name="Takeshita K."/>
            <person name="Sasaki T."/>
            <person name="Okamoto S."/>
            <person name="Skelly N.A."/>
            <person name="Okamura Y."/>
            <person name="Vlamakis H."/>
            <person name="Li Y."/>
            <person name="Tanoue T."/>
            <person name="Takei H."/>
            <person name="Nittono H."/>
            <person name="Narushima S."/>
            <person name="Irie J."/>
            <person name="Itoh H."/>
            <person name="Moriya K."/>
            <person name="Sugiura Y."/>
            <person name="Suematsu M."/>
            <person name="Moritoki N."/>
            <person name="Shibata S."/>
            <person name="Littman R.D."/>
            <person name="Fischbach A.M."/>
            <person name="Uwamino Y."/>
            <person name="Inoue T."/>
            <person name="Honda A."/>
            <person name="Hattori M."/>
            <person name="Murai T."/>
            <person name="Xavier J.R."/>
            <person name="Hirose N."/>
            <person name="Honda K."/>
        </authorList>
    </citation>
    <scope>NUCLEOTIDE SEQUENCE</scope>
    <source>
        <strain evidence="4">CE91-St16</strain>
    </source>
</reference>
<dbReference type="GO" id="GO:0005829">
    <property type="term" value="C:cytosol"/>
    <property type="evidence" value="ECO:0007669"/>
    <property type="project" value="TreeGrafter"/>
</dbReference>
<feature type="binding site" evidence="2">
    <location>
        <position position="183"/>
    </location>
    <ligand>
        <name>dihydroxyacetone phosphate</name>
        <dbReference type="ChEBI" id="CHEBI:57642"/>
    </ligand>
</feature>
<dbReference type="InterPro" id="IPR000771">
    <property type="entry name" value="FBA_II"/>
</dbReference>
<evidence type="ECO:0000256" key="2">
    <source>
        <dbReference type="PIRSR" id="PIRSR001359-2"/>
    </source>
</evidence>
<feature type="binding site" evidence="3">
    <location>
        <position position="103"/>
    </location>
    <ligand>
        <name>Zn(2+)</name>
        <dbReference type="ChEBI" id="CHEBI:29105"/>
        <label>2</label>
    </ligand>
</feature>
<feature type="binding site" evidence="2">
    <location>
        <begin position="211"/>
        <end position="213"/>
    </location>
    <ligand>
        <name>dihydroxyacetone phosphate</name>
        <dbReference type="ChEBI" id="CHEBI:57642"/>
    </ligand>
</feature>
<feature type="binding site" evidence="3">
    <location>
        <position position="82"/>
    </location>
    <ligand>
        <name>Zn(2+)</name>
        <dbReference type="ChEBI" id="CHEBI:29105"/>
        <label>1</label>
        <note>catalytic</note>
    </ligand>
</feature>
<dbReference type="GO" id="GO:0005975">
    <property type="term" value="P:carbohydrate metabolic process"/>
    <property type="evidence" value="ECO:0007669"/>
    <property type="project" value="InterPro"/>
</dbReference>
<sequence length="285" mass="30184">MLTPFREIIRDAHRRHYAVGAFNCLSVENVMGAIAAAEELHAPLILQLAEVQFPGAPMELMAPVFLQAARSAKVPVAVHLDHGQSPETCIRAIRAGFNSVMFDGAGLPLEENIAQTRMVARLAHAAGVDVEAELGRVGDTGFGGEGTGDAATADVFTDVGESARFIAETGIDALAIAIGNLHGRYIATPRLNIGRLREIDARNGIPLVLHGGSGTSEEDFKSCIGNGISKINVATAMQLAAMDETCSYIAGNASPNYIDLKNRITEASRRVVAAHIRLFESDGKA</sequence>
<keyword evidence="3" id="KW-0862">Zinc</keyword>
<accession>A0AA37KMM8</accession>
<protein>
    <submittedName>
        <fullName evidence="4">Fructose-bisphosphate aldolase</fullName>
    </submittedName>
</protein>
<dbReference type="GO" id="GO:0009025">
    <property type="term" value="F:tagatose-bisphosphate aldolase activity"/>
    <property type="evidence" value="ECO:0007669"/>
    <property type="project" value="TreeGrafter"/>
</dbReference>
<dbReference type="Gene3D" id="3.20.20.70">
    <property type="entry name" value="Aldolase class I"/>
    <property type="match status" value="1"/>
</dbReference>
<name>A0AA37KMM8_9BACT</name>
<dbReference type="Pfam" id="PF01116">
    <property type="entry name" value="F_bP_aldolase"/>
    <property type="match status" value="1"/>
</dbReference>
<dbReference type="PIRSF" id="PIRSF001359">
    <property type="entry name" value="F_bP_aldolase_II"/>
    <property type="match status" value="1"/>
</dbReference>